<proteinExistence type="predicted"/>
<evidence type="ECO:0000256" key="6">
    <source>
        <dbReference type="ARBA" id="ARBA00023163"/>
    </source>
</evidence>
<dbReference type="PANTHER" id="PTHR28088:SF5">
    <property type="entry name" value="TRANSCRIPTIONAL ACTIVATOR HAA1-RELATED"/>
    <property type="match status" value="1"/>
</dbReference>
<dbReference type="GO" id="GO:0005634">
    <property type="term" value="C:nucleus"/>
    <property type="evidence" value="ECO:0007669"/>
    <property type="project" value="UniProtKB-SubCell"/>
</dbReference>
<evidence type="ECO:0000256" key="2">
    <source>
        <dbReference type="ARBA" id="ARBA00022723"/>
    </source>
</evidence>
<dbReference type="GO" id="GO:0000981">
    <property type="term" value="F:DNA-binding transcription factor activity, RNA polymerase II-specific"/>
    <property type="evidence" value="ECO:0007669"/>
    <property type="project" value="TreeGrafter"/>
</dbReference>
<dbReference type="Gene3D" id="3.90.430.10">
    <property type="entry name" value="Copper fist DNA-binding domain"/>
    <property type="match status" value="1"/>
</dbReference>
<reference evidence="9" key="1">
    <citation type="submission" date="2021-10" db="EMBL/GenBank/DDBJ databases">
        <title>De novo Genome Assembly of Clathrus columnatus (Basidiomycota, Fungi) Using Illumina and Nanopore Sequence Data.</title>
        <authorList>
            <person name="Ogiso-Tanaka E."/>
            <person name="Itagaki H."/>
            <person name="Hosoya T."/>
            <person name="Hosaka K."/>
        </authorList>
    </citation>
    <scope>NUCLEOTIDE SEQUENCE</scope>
    <source>
        <strain evidence="9">MO-923</strain>
    </source>
</reference>
<evidence type="ECO:0000259" key="8">
    <source>
        <dbReference type="PROSITE" id="PS50073"/>
    </source>
</evidence>
<keyword evidence="7" id="KW-0539">Nucleus</keyword>
<dbReference type="PROSITE" id="PS01119">
    <property type="entry name" value="COPPER_FIST_1"/>
    <property type="match status" value="1"/>
</dbReference>
<name>A0AAV5ALC5_9AGAM</name>
<dbReference type="GO" id="GO:0000978">
    <property type="term" value="F:RNA polymerase II cis-regulatory region sequence-specific DNA binding"/>
    <property type="evidence" value="ECO:0007669"/>
    <property type="project" value="TreeGrafter"/>
</dbReference>
<dbReference type="Pfam" id="PF00649">
    <property type="entry name" value="Copper-fist"/>
    <property type="match status" value="1"/>
</dbReference>
<dbReference type="FunFam" id="3.90.430.10:FF:000001">
    <property type="entry name" value="Copper fist DNA-binding protein"/>
    <property type="match status" value="1"/>
</dbReference>
<dbReference type="InterPro" id="IPR001083">
    <property type="entry name" value="Cu_fist_DNA-bd_dom"/>
</dbReference>
<dbReference type="Proteomes" id="UP001050691">
    <property type="component" value="Unassembled WGS sequence"/>
</dbReference>
<accession>A0AAV5ALC5</accession>
<sequence>MVILNGLKYACETCIKGHRSSACSHTDRALFEIKKKGRPITQCEHCRHLRKTKQVHVKCLCGDRPTAEKSNNSRAKLKLPTSATIHLDPNDPTHATITTVSHPPRTKLKPKSKGCYEHSPSASMILFTGESCPYSCTTCTECNGLGFTSHLANAFLVPPHPNDNWNQSSNSIVSTTALVPTPATSISGTSFLPSIPTTKNTAAIRSCCGGPCKCSICNCSKLRDGDEHSERIGFAVSGERGGCCTDVNPRTRHRDSIKGTDNMSDIKQQKLEITATSSDYPVENASASLSLQGNPTTTQIQSHSIEIPRLNI</sequence>
<dbReference type="GO" id="GO:0005507">
    <property type="term" value="F:copper ion binding"/>
    <property type="evidence" value="ECO:0007669"/>
    <property type="project" value="InterPro"/>
</dbReference>
<keyword evidence="6" id="KW-0804">Transcription</keyword>
<keyword evidence="4" id="KW-0186">Copper</keyword>
<organism evidence="9 10">
    <name type="scientific">Clathrus columnatus</name>
    <dbReference type="NCBI Taxonomy" id="1419009"/>
    <lineage>
        <taxon>Eukaryota</taxon>
        <taxon>Fungi</taxon>
        <taxon>Dikarya</taxon>
        <taxon>Basidiomycota</taxon>
        <taxon>Agaricomycotina</taxon>
        <taxon>Agaricomycetes</taxon>
        <taxon>Phallomycetidae</taxon>
        <taxon>Phallales</taxon>
        <taxon>Clathraceae</taxon>
        <taxon>Clathrus</taxon>
    </lineage>
</organism>
<keyword evidence="2" id="KW-0479">Metal-binding</keyword>
<comment type="caution">
    <text evidence="9">The sequence shown here is derived from an EMBL/GenBank/DDBJ whole genome shotgun (WGS) entry which is preliminary data.</text>
</comment>
<dbReference type="PROSITE" id="PS50073">
    <property type="entry name" value="COPPER_FIST_2"/>
    <property type="match status" value="1"/>
</dbReference>
<keyword evidence="5" id="KW-0805">Transcription regulation</keyword>
<evidence type="ECO:0000256" key="1">
    <source>
        <dbReference type="ARBA" id="ARBA00004123"/>
    </source>
</evidence>
<dbReference type="InterPro" id="IPR036395">
    <property type="entry name" value="Cu_fist_DNA-bd_dom_sf"/>
</dbReference>
<evidence type="ECO:0000313" key="10">
    <source>
        <dbReference type="Proteomes" id="UP001050691"/>
    </source>
</evidence>
<keyword evidence="3" id="KW-0862">Zinc</keyword>
<dbReference type="GO" id="GO:0006879">
    <property type="term" value="P:intracellular iron ion homeostasis"/>
    <property type="evidence" value="ECO:0007669"/>
    <property type="project" value="TreeGrafter"/>
</dbReference>
<dbReference type="GO" id="GO:0006878">
    <property type="term" value="P:intracellular copper ion homeostasis"/>
    <property type="evidence" value="ECO:0007669"/>
    <property type="project" value="TreeGrafter"/>
</dbReference>
<evidence type="ECO:0000256" key="4">
    <source>
        <dbReference type="ARBA" id="ARBA00023008"/>
    </source>
</evidence>
<feature type="domain" description="Copper-fist" evidence="8">
    <location>
        <begin position="1"/>
        <end position="40"/>
    </location>
</feature>
<evidence type="ECO:0000256" key="7">
    <source>
        <dbReference type="ARBA" id="ARBA00023242"/>
    </source>
</evidence>
<gene>
    <name evidence="9" type="ORF">Clacol_008837</name>
</gene>
<evidence type="ECO:0000256" key="5">
    <source>
        <dbReference type="ARBA" id="ARBA00023015"/>
    </source>
</evidence>
<dbReference type="EMBL" id="BPWL01000010">
    <property type="protein sequence ID" value="GJJ14572.1"/>
    <property type="molecule type" value="Genomic_DNA"/>
</dbReference>
<dbReference type="GO" id="GO:0045944">
    <property type="term" value="P:positive regulation of transcription by RNA polymerase II"/>
    <property type="evidence" value="ECO:0007669"/>
    <property type="project" value="TreeGrafter"/>
</dbReference>
<keyword evidence="10" id="KW-1185">Reference proteome</keyword>
<dbReference type="SMART" id="SM00412">
    <property type="entry name" value="Cu_FIST"/>
    <property type="match status" value="1"/>
</dbReference>
<dbReference type="SUPFAM" id="SSF57879">
    <property type="entry name" value="Zinc domain conserved in yeast copper-regulated transcription factors"/>
    <property type="match status" value="1"/>
</dbReference>
<dbReference type="AlphaFoldDB" id="A0AAV5ALC5"/>
<dbReference type="PRINTS" id="PR00617">
    <property type="entry name" value="COPPERFIST"/>
</dbReference>
<dbReference type="InterPro" id="IPR051763">
    <property type="entry name" value="Copper_Homeo_Regul"/>
</dbReference>
<comment type="subcellular location">
    <subcellularLocation>
        <location evidence="1">Nucleus</location>
    </subcellularLocation>
</comment>
<evidence type="ECO:0000256" key="3">
    <source>
        <dbReference type="ARBA" id="ARBA00022833"/>
    </source>
</evidence>
<evidence type="ECO:0000313" key="9">
    <source>
        <dbReference type="EMBL" id="GJJ14572.1"/>
    </source>
</evidence>
<dbReference type="SMART" id="SM01090">
    <property type="entry name" value="Copper-fist"/>
    <property type="match status" value="1"/>
</dbReference>
<dbReference type="PANTHER" id="PTHR28088">
    <property type="entry name" value="TRANSCRIPTIONAL ACTIVATOR HAA1-RELATED"/>
    <property type="match status" value="1"/>
</dbReference>
<protein>
    <recommendedName>
        <fullName evidence="8">Copper-fist domain-containing protein</fullName>
    </recommendedName>
</protein>